<dbReference type="AlphaFoldDB" id="A0A0D2NCI1"/>
<protein>
    <recommendedName>
        <fullName evidence="3">Reverse transcriptase zinc-binding domain-containing protein</fullName>
    </recommendedName>
</protein>
<dbReference type="STRING" id="945553.A0A0D2NCI1"/>
<dbReference type="Proteomes" id="UP000054270">
    <property type="component" value="Unassembled WGS sequence"/>
</dbReference>
<dbReference type="EMBL" id="KN817686">
    <property type="protein sequence ID" value="KJA14276.1"/>
    <property type="molecule type" value="Genomic_DNA"/>
</dbReference>
<reference evidence="2" key="1">
    <citation type="submission" date="2014-04" db="EMBL/GenBank/DDBJ databases">
        <title>Evolutionary Origins and Diversification of the Mycorrhizal Mutualists.</title>
        <authorList>
            <consortium name="DOE Joint Genome Institute"/>
            <consortium name="Mycorrhizal Genomics Consortium"/>
            <person name="Kohler A."/>
            <person name="Kuo A."/>
            <person name="Nagy L.G."/>
            <person name="Floudas D."/>
            <person name="Copeland A."/>
            <person name="Barry K.W."/>
            <person name="Cichocki N."/>
            <person name="Veneault-Fourrey C."/>
            <person name="LaButti K."/>
            <person name="Lindquist E.A."/>
            <person name="Lipzen A."/>
            <person name="Lundell T."/>
            <person name="Morin E."/>
            <person name="Murat C."/>
            <person name="Riley R."/>
            <person name="Ohm R."/>
            <person name="Sun H."/>
            <person name="Tunlid A."/>
            <person name="Henrissat B."/>
            <person name="Grigoriev I.V."/>
            <person name="Hibbett D.S."/>
            <person name="Martin F."/>
        </authorList>
    </citation>
    <scope>NUCLEOTIDE SEQUENCE [LARGE SCALE GENOMIC DNA]</scope>
    <source>
        <strain evidence="2">FD-334 SS-4</strain>
    </source>
</reference>
<evidence type="ECO:0000313" key="1">
    <source>
        <dbReference type="EMBL" id="KJA14276.1"/>
    </source>
</evidence>
<proteinExistence type="predicted"/>
<sequence length="109" mass="12518">MQIRAGHVPLNEYLARFGQSDTPRCDLCWSLRGVYKTDSLHHFLFVCPSYDGYRTDMDFAHGRDARNLPKILANQKHLDALLTYIGRTRRLRTRPGKVLLSSLSALQQS</sequence>
<gene>
    <name evidence="1" type="ORF">HYPSUDRAFT_1073128</name>
</gene>
<evidence type="ECO:0008006" key="3">
    <source>
        <dbReference type="Google" id="ProtNLM"/>
    </source>
</evidence>
<evidence type="ECO:0000313" key="2">
    <source>
        <dbReference type="Proteomes" id="UP000054270"/>
    </source>
</evidence>
<name>A0A0D2NCI1_HYPSF</name>
<accession>A0A0D2NCI1</accession>
<keyword evidence="2" id="KW-1185">Reference proteome</keyword>
<dbReference type="OrthoDB" id="3053558at2759"/>
<organism evidence="1 2">
    <name type="scientific">Hypholoma sublateritium (strain FD-334 SS-4)</name>
    <dbReference type="NCBI Taxonomy" id="945553"/>
    <lineage>
        <taxon>Eukaryota</taxon>
        <taxon>Fungi</taxon>
        <taxon>Dikarya</taxon>
        <taxon>Basidiomycota</taxon>
        <taxon>Agaricomycotina</taxon>
        <taxon>Agaricomycetes</taxon>
        <taxon>Agaricomycetidae</taxon>
        <taxon>Agaricales</taxon>
        <taxon>Agaricineae</taxon>
        <taxon>Strophariaceae</taxon>
        <taxon>Hypholoma</taxon>
    </lineage>
</organism>